<dbReference type="RefSeq" id="WP_290292656.1">
    <property type="nucleotide sequence ID" value="NZ_CP047211.1"/>
</dbReference>
<proteinExistence type="predicted"/>
<evidence type="ECO:0000313" key="2">
    <source>
        <dbReference type="EMBL" id="MFC3851007.1"/>
    </source>
</evidence>
<dbReference type="InterPro" id="IPR013096">
    <property type="entry name" value="Cupin_2"/>
</dbReference>
<dbReference type="Pfam" id="PF07883">
    <property type="entry name" value="Cupin_2"/>
    <property type="match status" value="1"/>
</dbReference>
<comment type="caution">
    <text evidence="2">The sequence shown here is derived from an EMBL/GenBank/DDBJ whole genome shotgun (WGS) entry which is preliminary data.</text>
</comment>
<dbReference type="SUPFAM" id="SSF51182">
    <property type="entry name" value="RmlC-like cupins"/>
    <property type="match status" value="1"/>
</dbReference>
<dbReference type="CDD" id="cd02230">
    <property type="entry name" value="cupin_HP0902-like"/>
    <property type="match status" value="1"/>
</dbReference>
<dbReference type="PANTHER" id="PTHR37694:SF1">
    <property type="entry name" value="SLR8022 PROTEIN"/>
    <property type="match status" value="1"/>
</dbReference>
<evidence type="ECO:0000259" key="1">
    <source>
        <dbReference type="Pfam" id="PF07883"/>
    </source>
</evidence>
<keyword evidence="3" id="KW-1185">Reference proteome</keyword>
<dbReference type="InterPro" id="IPR011051">
    <property type="entry name" value="RmlC_Cupin_sf"/>
</dbReference>
<organism evidence="2 3">
    <name type="scientific">Corynebacterium hansenii</name>
    <dbReference type="NCBI Taxonomy" id="394964"/>
    <lineage>
        <taxon>Bacteria</taxon>
        <taxon>Bacillati</taxon>
        <taxon>Actinomycetota</taxon>
        <taxon>Actinomycetes</taxon>
        <taxon>Mycobacteriales</taxon>
        <taxon>Corynebacteriaceae</taxon>
        <taxon>Corynebacterium</taxon>
    </lineage>
</organism>
<accession>A0ABV7ZR61</accession>
<name>A0ABV7ZR61_9CORY</name>
<protein>
    <submittedName>
        <fullName evidence="2">Cupin domain-containing protein</fullName>
    </submittedName>
</protein>
<dbReference type="PANTHER" id="PTHR37694">
    <property type="entry name" value="SLR8022 PROTEIN"/>
    <property type="match status" value="1"/>
</dbReference>
<reference evidence="3" key="1">
    <citation type="journal article" date="2019" name="Int. J. Syst. Evol. Microbiol.">
        <title>The Global Catalogue of Microorganisms (GCM) 10K type strain sequencing project: providing services to taxonomists for standard genome sequencing and annotation.</title>
        <authorList>
            <consortium name="The Broad Institute Genomics Platform"/>
            <consortium name="The Broad Institute Genome Sequencing Center for Infectious Disease"/>
            <person name="Wu L."/>
            <person name="Ma J."/>
        </authorList>
    </citation>
    <scope>NUCLEOTIDE SEQUENCE [LARGE SCALE GENOMIC DNA]</scope>
    <source>
        <strain evidence="3">CCUG 53252</strain>
    </source>
</reference>
<dbReference type="Proteomes" id="UP001595751">
    <property type="component" value="Unassembled WGS sequence"/>
</dbReference>
<gene>
    <name evidence="2" type="ORF">ACFORJ_12650</name>
</gene>
<dbReference type="EMBL" id="JBHRZN010000005">
    <property type="protein sequence ID" value="MFC3851007.1"/>
    <property type="molecule type" value="Genomic_DNA"/>
</dbReference>
<evidence type="ECO:0000313" key="3">
    <source>
        <dbReference type="Proteomes" id="UP001595751"/>
    </source>
</evidence>
<sequence>MTDTATPETLIDVPGAAPAAKDGDFPAATRLLTADGATIVAFRFAKGQRLDDHHAPHPLTAQVIEGSLTFTVEDRDHLLEPGRVLHVPEGVVHSVHAGDRDAVLLLLLSS</sequence>
<feature type="domain" description="Cupin type-2" evidence="1">
    <location>
        <begin position="43"/>
        <end position="106"/>
    </location>
</feature>
<dbReference type="Gene3D" id="2.60.120.10">
    <property type="entry name" value="Jelly Rolls"/>
    <property type="match status" value="1"/>
</dbReference>
<dbReference type="InterPro" id="IPR014710">
    <property type="entry name" value="RmlC-like_jellyroll"/>
</dbReference>